<protein>
    <recommendedName>
        <fullName evidence="1">C-type lectin domain-containing protein</fullName>
    </recommendedName>
</protein>
<name>A0A8C2WEJ1_CYCLU</name>
<evidence type="ECO:0000259" key="1">
    <source>
        <dbReference type="PROSITE" id="PS50041"/>
    </source>
</evidence>
<dbReference type="Gene3D" id="3.10.100.10">
    <property type="entry name" value="Mannose-Binding Protein A, subunit A"/>
    <property type="match status" value="1"/>
</dbReference>
<dbReference type="SUPFAM" id="SSF56436">
    <property type="entry name" value="C-type lectin-like"/>
    <property type="match status" value="1"/>
</dbReference>
<dbReference type="PROSITE" id="PS50041">
    <property type="entry name" value="C_TYPE_LECTIN_2"/>
    <property type="match status" value="1"/>
</dbReference>
<sequence>MSCLYSFPYVYVSSSSLPVLPSSQCPPDWLANGRSCYNVRRMGLTWSDAQHSCRGLAVGSHLADLKTVEDLLFISSHLLNLNLLLLWTGLNDQQKTY</sequence>
<dbReference type="Proteomes" id="UP000694565">
    <property type="component" value="Unplaced"/>
</dbReference>
<organism evidence="2 3">
    <name type="scientific">Cyclopterus lumpus</name>
    <name type="common">Lumpsucker</name>
    <dbReference type="NCBI Taxonomy" id="8103"/>
    <lineage>
        <taxon>Eukaryota</taxon>
        <taxon>Metazoa</taxon>
        <taxon>Chordata</taxon>
        <taxon>Craniata</taxon>
        <taxon>Vertebrata</taxon>
        <taxon>Euteleostomi</taxon>
        <taxon>Actinopterygii</taxon>
        <taxon>Neopterygii</taxon>
        <taxon>Teleostei</taxon>
        <taxon>Neoteleostei</taxon>
        <taxon>Acanthomorphata</taxon>
        <taxon>Eupercaria</taxon>
        <taxon>Perciformes</taxon>
        <taxon>Cottioidei</taxon>
        <taxon>Cottales</taxon>
        <taxon>Cyclopteridae</taxon>
        <taxon>Cyclopterus</taxon>
    </lineage>
</organism>
<dbReference type="InterPro" id="IPR016187">
    <property type="entry name" value="CTDL_fold"/>
</dbReference>
<accession>A0A8C2WEJ1</accession>
<evidence type="ECO:0000313" key="3">
    <source>
        <dbReference type="Proteomes" id="UP000694565"/>
    </source>
</evidence>
<dbReference type="InterPro" id="IPR016186">
    <property type="entry name" value="C-type_lectin-like/link_sf"/>
</dbReference>
<dbReference type="Ensembl" id="ENSCLMT00005002410.1">
    <property type="protein sequence ID" value="ENSCLMP00005002304.1"/>
    <property type="gene ID" value="ENSCLMG00005001181.1"/>
</dbReference>
<dbReference type="AlphaFoldDB" id="A0A8C2WEJ1"/>
<proteinExistence type="predicted"/>
<feature type="domain" description="C-type lectin" evidence="1">
    <location>
        <begin position="32"/>
        <end position="97"/>
    </location>
</feature>
<evidence type="ECO:0000313" key="2">
    <source>
        <dbReference type="Ensembl" id="ENSCLMP00005002304.1"/>
    </source>
</evidence>
<reference evidence="2" key="2">
    <citation type="submission" date="2025-09" db="UniProtKB">
        <authorList>
            <consortium name="Ensembl"/>
        </authorList>
    </citation>
    <scope>IDENTIFICATION</scope>
</reference>
<reference evidence="2" key="1">
    <citation type="submission" date="2025-08" db="UniProtKB">
        <authorList>
            <consortium name="Ensembl"/>
        </authorList>
    </citation>
    <scope>IDENTIFICATION</scope>
</reference>
<dbReference type="GeneTree" id="ENSGT00940000177018"/>
<keyword evidence="3" id="KW-1185">Reference proteome</keyword>
<dbReference type="InterPro" id="IPR001304">
    <property type="entry name" value="C-type_lectin-like"/>
</dbReference>